<accession>U5MSP0</accession>
<gene>
    <name evidence="2" type="ORF">CLSA_c25560</name>
</gene>
<dbReference type="HOGENOM" id="CLU_149194_0_0_9"/>
<feature type="compositionally biased region" description="Low complexity" evidence="1">
    <location>
        <begin position="41"/>
        <end position="55"/>
    </location>
</feature>
<evidence type="ECO:0000313" key="3">
    <source>
        <dbReference type="Proteomes" id="UP000017118"/>
    </source>
</evidence>
<dbReference type="PATRIC" id="fig|1345695.10.peg.974"/>
<keyword evidence="3" id="KW-1185">Reference proteome</keyword>
<dbReference type="Proteomes" id="UP000017118">
    <property type="component" value="Chromosome"/>
</dbReference>
<proteinExistence type="predicted"/>
<dbReference type="EMBL" id="CP006721">
    <property type="protein sequence ID" value="AGX43528.1"/>
    <property type="molecule type" value="Genomic_DNA"/>
</dbReference>
<dbReference type="KEGG" id="csb:CLSA_c25560"/>
<dbReference type="eggNOG" id="ENOG5032WIR">
    <property type="taxonomic scope" value="Bacteria"/>
</dbReference>
<dbReference type="OrthoDB" id="1907002at2"/>
<evidence type="ECO:0000313" key="2">
    <source>
        <dbReference type="EMBL" id="AGX43528.1"/>
    </source>
</evidence>
<dbReference type="RefSeq" id="WP_022746676.1">
    <property type="nucleotide sequence ID" value="NC_022571.1"/>
</dbReference>
<feature type="region of interest" description="Disordered" evidence="1">
    <location>
        <begin position="36"/>
        <end position="79"/>
    </location>
</feature>
<protein>
    <submittedName>
        <fullName evidence="2">Uncharacterized protein</fullName>
    </submittedName>
</protein>
<evidence type="ECO:0000256" key="1">
    <source>
        <dbReference type="SAM" id="MobiDB-lite"/>
    </source>
</evidence>
<dbReference type="AlphaFoldDB" id="U5MSP0"/>
<name>U5MSP0_CLOSA</name>
<reference evidence="2 3" key="1">
    <citation type="journal article" date="2013" name="Genome Announc.">
        <title>Complete Genome Sequence of the Solvent Producer Clostridium saccharobutylicum NCP262 (DSM 13864).</title>
        <authorList>
            <person name="Poehlein A."/>
            <person name="Hartwich K."/>
            <person name="Krabben P."/>
            <person name="Ehrenreich A."/>
            <person name="Liebl W."/>
            <person name="Durre P."/>
            <person name="Gottschalk G."/>
            <person name="Daniel R."/>
        </authorList>
    </citation>
    <scope>NUCLEOTIDE SEQUENCE [LARGE SCALE GENOMIC DNA]</scope>
    <source>
        <strain evidence="2">DSM 13864</strain>
    </source>
</reference>
<dbReference type="GeneID" id="55474967"/>
<sequence length="151" mass="16092">MKIESYFSGIKAANEAVEALKKVGITDAVADINDHFTGNDNPGTNSPGTSSSTNSLANLVLRNDDPVGDPSVRPAAAASPMVSGMGGFEEIADVNYKVIVNIDDNNAERVKQIIAKMGGDLRDPNFKMPKGFEDKSLDDLLTNMINEMNMG</sequence>
<organism evidence="2 3">
    <name type="scientific">Clostridium saccharobutylicum DSM 13864</name>
    <dbReference type="NCBI Taxonomy" id="1345695"/>
    <lineage>
        <taxon>Bacteria</taxon>
        <taxon>Bacillati</taxon>
        <taxon>Bacillota</taxon>
        <taxon>Clostridia</taxon>
        <taxon>Eubacteriales</taxon>
        <taxon>Clostridiaceae</taxon>
        <taxon>Clostridium</taxon>
    </lineage>
</organism>